<proteinExistence type="predicted"/>
<sequence length="41" mass="4536">MTELEHSLQTWRTSCRGVWPWGSPTSASKIAKVCSGEIISD</sequence>
<dbReference type="AlphaFoldDB" id="A6K6E8"/>
<evidence type="ECO:0000313" key="2">
    <source>
        <dbReference type="Proteomes" id="UP000234681"/>
    </source>
</evidence>
<dbReference type="EMBL" id="CH474023">
    <property type="protein sequence ID" value="EDL85308.1"/>
    <property type="molecule type" value="Genomic_DNA"/>
</dbReference>
<reference evidence="1 2" key="1">
    <citation type="submission" date="2005-07" db="EMBL/GenBank/DDBJ databases">
        <authorList>
            <person name="Mural R.J."/>
            <person name="Li P.W."/>
            <person name="Adams M.D."/>
            <person name="Amanatides P.G."/>
            <person name="Baden-Tillson H."/>
            <person name="Barnstead M."/>
            <person name="Chin S.H."/>
            <person name="Dew I."/>
            <person name="Evans C.A."/>
            <person name="Ferriera S."/>
            <person name="Flanigan M."/>
            <person name="Fosler C."/>
            <person name="Glodek A."/>
            <person name="Gu Z."/>
            <person name="Holt R.A."/>
            <person name="Jennings D."/>
            <person name="Kraft C.L."/>
            <person name="Lu F."/>
            <person name="Nguyen T."/>
            <person name="Nusskern D.R."/>
            <person name="Pfannkoch C.M."/>
            <person name="Sitter C."/>
            <person name="Sutton G.G."/>
            <person name="Venter J.C."/>
            <person name="Wang Z."/>
            <person name="Woodage T."/>
            <person name="Zheng X.H."/>
            <person name="Zhong F."/>
        </authorList>
    </citation>
    <scope>NUCLEOTIDE SEQUENCE [LARGE SCALE GENOMIC DNA]</scope>
    <source>
        <strain>BN</strain>
        <strain evidence="2">Sprague-Dawley</strain>
    </source>
</reference>
<accession>A6K6E8</accession>
<dbReference type="Proteomes" id="UP000234681">
    <property type="component" value="Chromosome 15"/>
</dbReference>
<protein>
    <submittedName>
        <fullName evidence="1">RCG52227</fullName>
    </submittedName>
</protein>
<gene>
    <name evidence="1" type="ORF">rCG_52227</name>
</gene>
<organism evidence="1 2">
    <name type="scientific">Rattus norvegicus</name>
    <name type="common">Rat</name>
    <dbReference type="NCBI Taxonomy" id="10116"/>
    <lineage>
        <taxon>Eukaryota</taxon>
        <taxon>Metazoa</taxon>
        <taxon>Chordata</taxon>
        <taxon>Craniata</taxon>
        <taxon>Vertebrata</taxon>
        <taxon>Euteleostomi</taxon>
        <taxon>Mammalia</taxon>
        <taxon>Eutheria</taxon>
        <taxon>Euarchontoglires</taxon>
        <taxon>Glires</taxon>
        <taxon>Rodentia</taxon>
        <taxon>Myomorpha</taxon>
        <taxon>Muroidea</taxon>
        <taxon>Muridae</taxon>
        <taxon>Murinae</taxon>
        <taxon>Rattus</taxon>
    </lineage>
</organism>
<name>A6K6E8_RAT</name>
<evidence type="ECO:0000313" key="1">
    <source>
        <dbReference type="EMBL" id="EDL85308.1"/>
    </source>
</evidence>